<protein>
    <submittedName>
        <fullName evidence="6">ABC transporter ATP-binding protein</fullName>
    </submittedName>
</protein>
<dbReference type="RefSeq" id="WP_272655616.1">
    <property type="nucleotide sequence ID" value="NZ_CP085083.1"/>
</dbReference>
<dbReference type="PANTHER" id="PTHR43776:SF7">
    <property type="entry name" value="D,D-DIPEPTIDE TRANSPORT ATP-BINDING PROTEIN DDPF-RELATED"/>
    <property type="match status" value="1"/>
</dbReference>
<dbReference type="NCBIfam" id="NF008453">
    <property type="entry name" value="PRK11308.1"/>
    <property type="match status" value="2"/>
</dbReference>
<dbReference type="InterPro" id="IPR013563">
    <property type="entry name" value="Oligopep_ABC_C"/>
</dbReference>
<evidence type="ECO:0000256" key="1">
    <source>
        <dbReference type="ARBA" id="ARBA00005417"/>
    </source>
</evidence>
<evidence type="ECO:0000256" key="4">
    <source>
        <dbReference type="ARBA" id="ARBA00022840"/>
    </source>
</evidence>
<dbReference type="PROSITE" id="PS00211">
    <property type="entry name" value="ABC_TRANSPORTER_1"/>
    <property type="match status" value="2"/>
</dbReference>
<dbReference type="InterPro" id="IPR027417">
    <property type="entry name" value="P-loop_NTPase"/>
</dbReference>
<dbReference type="NCBIfam" id="NF007739">
    <property type="entry name" value="PRK10419.1"/>
    <property type="match status" value="2"/>
</dbReference>
<dbReference type="SUPFAM" id="SSF52540">
    <property type="entry name" value="P-loop containing nucleoside triphosphate hydrolases"/>
    <property type="match status" value="2"/>
</dbReference>
<accession>A0AAJ6NKB3</accession>
<dbReference type="AlphaFoldDB" id="A0AAJ6NKB3"/>
<feature type="domain" description="ABC transporter" evidence="5">
    <location>
        <begin position="10"/>
        <end position="263"/>
    </location>
</feature>
<dbReference type="Pfam" id="PF00005">
    <property type="entry name" value="ABC_tran"/>
    <property type="match status" value="2"/>
</dbReference>
<dbReference type="PANTHER" id="PTHR43776">
    <property type="entry name" value="TRANSPORT ATP-BINDING PROTEIN"/>
    <property type="match status" value="1"/>
</dbReference>
<evidence type="ECO:0000256" key="2">
    <source>
        <dbReference type="ARBA" id="ARBA00022448"/>
    </source>
</evidence>
<dbReference type="KEGG" id="aviv:LF296_04400"/>
<dbReference type="GO" id="GO:0005524">
    <property type="term" value="F:ATP binding"/>
    <property type="evidence" value="ECO:0007669"/>
    <property type="project" value="UniProtKB-KW"/>
</dbReference>
<organism evidence="6 7">
    <name type="scientific">Acinetobacter vivianii</name>
    <dbReference type="NCBI Taxonomy" id="1776742"/>
    <lineage>
        <taxon>Bacteria</taxon>
        <taxon>Pseudomonadati</taxon>
        <taxon>Pseudomonadota</taxon>
        <taxon>Gammaproteobacteria</taxon>
        <taxon>Moraxellales</taxon>
        <taxon>Moraxellaceae</taxon>
        <taxon>Acinetobacter</taxon>
    </lineage>
</organism>
<name>A0AAJ6NKB3_9GAMM</name>
<dbReference type="FunFam" id="3.40.50.300:FF:000016">
    <property type="entry name" value="Oligopeptide ABC transporter ATP-binding component"/>
    <property type="match status" value="2"/>
</dbReference>
<dbReference type="InterPro" id="IPR003593">
    <property type="entry name" value="AAA+_ATPase"/>
</dbReference>
<sequence>MQYQNELPLLQVENLQVSFKGENKQWIETVKGISFSIPKNKTVALVGESGSGKSVTSLAVMGLLPKGQSQIASQSKIKFEGKDLLHLSAGEIRKICGKEIAMIFQEPMSSLNPVFTVGDQIAEVLRIHLDMGRKEARVRVLELLREVGIPAPETKIDAYPSQLSGGQQQRVMIAMAIACEPKLLIADEPTTALDVTIQKQIIDLLESLRQRHQMSMLFITHDLALVGEIADEVIVMRHGEIRECGPVEQVLERPQDVYTKALLHCRPQLASRPYRLPVTSDFMKQENGQWVEVSQLSDLNLRQRSRGLKGDEQIILEVKDLKKSFYSRKGLWGRDEFQAVKGVSFQLAKGKTLGLVGESGSGKTTIGLLLMRLHEATGGQALIGGKDILAMSEKEFCQYQRKIQIIFQNPYASLNPRFTIGQILLEPMRIHGIGQNDAERKKIALELLERVSLPVQAYDRYPHEFSGGQRQRIAIARCLTLKPEILICDESVSALDVSVQAQVLNLLQDLQDEFGLSYIFISHDLSVVKYISDQVMVMNHGELVEIANSDELYLHPQHEYTKKLLNAIPQGIVHH</sequence>
<dbReference type="Proteomes" id="UP001199528">
    <property type="component" value="Chromosome"/>
</dbReference>
<evidence type="ECO:0000313" key="7">
    <source>
        <dbReference type="Proteomes" id="UP001199528"/>
    </source>
</evidence>
<dbReference type="InterPro" id="IPR003439">
    <property type="entry name" value="ABC_transporter-like_ATP-bd"/>
</dbReference>
<dbReference type="GO" id="GO:0055085">
    <property type="term" value="P:transmembrane transport"/>
    <property type="evidence" value="ECO:0007669"/>
    <property type="project" value="UniProtKB-ARBA"/>
</dbReference>
<dbReference type="InterPro" id="IPR050319">
    <property type="entry name" value="ABC_transp_ATP-bind"/>
</dbReference>
<dbReference type="GO" id="GO:0015833">
    <property type="term" value="P:peptide transport"/>
    <property type="evidence" value="ECO:0007669"/>
    <property type="project" value="InterPro"/>
</dbReference>
<evidence type="ECO:0000313" key="6">
    <source>
        <dbReference type="EMBL" id="WDZ52033.1"/>
    </source>
</evidence>
<dbReference type="CDD" id="cd03257">
    <property type="entry name" value="ABC_NikE_OppD_transporters"/>
    <property type="match status" value="2"/>
</dbReference>
<dbReference type="Gene3D" id="3.40.50.300">
    <property type="entry name" value="P-loop containing nucleotide triphosphate hydrolases"/>
    <property type="match status" value="2"/>
</dbReference>
<dbReference type="Pfam" id="PF08352">
    <property type="entry name" value="oligo_HPY"/>
    <property type="match status" value="2"/>
</dbReference>
<evidence type="ECO:0000259" key="5">
    <source>
        <dbReference type="PROSITE" id="PS50893"/>
    </source>
</evidence>
<comment type="similarity">
    <text evidence="1">Belongs to the ABC transporter superfamily.</text>
</comment>
<keyword evidence="4 6" id="KW-0067">ATP-binding</keyword>
<dbReference type="GO" id="GO:0016887">
    <property type="term" value="F:ATP hydrolysis activity"/>
    <property type="evidence" value="ECO:0007669"/>
    <property type="project" value="InterPro"/>
</dbReference>
<gene>
    <name evidence="6" type="ORF">LF296_04400</name>
</gene>
<evidence type="ECO:0000256" key="3">
    <source>
        <dbReference type="ARBA" id="ARBA00022741"/>
    </source>
</evidence>
<feature type="domain" description="ABC transporter" evidence="5">
    <location>
        <begin position="316"/>
        <end position="565"/>
    </location>
</feature>
<dbReference type="EMBL" id="CP085083">
    <property type="protein sequence ID" value="WDZ52033.1"/>
    <property type="molecule type" value="Genomic_DNA"/>
</dbReference>
<dbReference type="PROSITE" id="PS50893">
    <property type="entry name" value="ABC_TRANSPORTER_2"/>
    <property type="match status" value="2"/>
</dbReference>
<dbReference type="InterPro" id="IPR017871">
    <property type="entry name" value="ABC_transporter-like_CS"/>
</dbReference>
<keyword evidence="2" id="KW-0813">Transport</keyword>
<dbReference type="SMART" id="SM00382">
    <property type="entry name" value="AAA"/>
    <property type="match status" value="2"/>
</dbReference>
<reference evidence="6" key="2">
    <citation type="submission" date="2023-02" db="EMBL/GenBank/DDBJ databases">
        <authorList>
            <person name="Huang Y."/>
            <person name="Zhang Y."/>
            <person name="Zhang T."/>
            <person name="Wang J."/>
        </authorList>
    </citation>
    <scope>NUCLEOTIDE SEQUENCE</scope>
    <source>
        <strain evidence="6">KJ-1</strain>
    </source>
</reference>
<reference evidence="6" key="1">
    <citation type="journal article" date="2022" name="Front Environ Sci">
        <title>Complete genome sequence analysis of a novel alkane-degrading bacterial strain, Acinetobacter vivianii KJ-1, and its diesel degradation ability.</title>
        <authorList>
            <person name="Zhang Y."/>
            <person name="Song F."/>
            <person name="Wang J."/>
            <person name="Zhao Q."/>
            <person name="Zheng L."/>
            <person name="Wang Z."/>
            <person name="Zhang X."/>
            <person name="Gao Y."/>
            <person name="Chen G."/>
            <person name="Huang Y."/>
        </authorList>
    </citation>
    <scope>NUCLEOTIDE SEQUENCE</scope>
    <source>
        <strain evidence="6">KJ-1</strain>
    </source>
</reference>
<keyword evidence="3" id="KW-0547">Nucleotide-binding</keyword>
<proteinExistence type="inferred from homology"/>